<evidence type="ECO:0000313" key="2">
    <source>
        <dbReference type="Proteomes" id="UP000789920"/>
    </source>
</evidence>
<gene>
    <name evidence="1" type="ORF">RPERSI_LOCUS18174</name>
</gene>
<comment type="caution">
    <text evidence="1">The sequence shown here is derived from an EMBL/GenBank/DDBJ whole genome shotgun (WGS) entry which is preliminary data.</text>
</comment>
<protein>
    <submittedName>
        <fullName evidence="1">3666_t:CDS:1</fullName>
    </submittedName>
</protein>
<accession>A0ACA9RBD6</accession>
<proteinExistence type="predicted"/>
<dbReference type="Proteomes" id="UP000789920">
    <property type="component" value="Unassembled WGS sequence"/>
</dbReference>
<keyword evidence="2" id="KW-1185">Reference proteome</keyword>
<evidence type="ECO:0000313" key="1">
    <source>
        <dbReference type="EMBL" id="CAG8785148.1"/>
    </source>
</evidence>
<organism evidence="1 2">
    <name type="scientific">Racocetra persica</name>
    <dbReference type="NCBI Taxonomy" id="160502"/>
    <lineage>
        <taxon>Eukaryota</taxon>
        <taxon>Fungi</taxon>
        <taxon>Fungi incertae sedis</taxon>
        <taxon>Mucoromycota</taxon>
        <taxon>Glomeromycotina</taxon>
        <taxon>Glomeromycetes</taxon>
        <taxon>Diversisporales</taxon>
        <taxon>Gigasporaceae</taxon>
        <taxon>Racocetra</taxon>
    </lineage>
</organism>
<feature type="non-terminal residue" evidence="1">
    <location>
        <position position="1"/>
    </location>
</feature>
<reference evidence="1" key="1">
    <citation type="submission" date="2021-06" db="EMBL/GenBank/DDBJ databases">
        <authorList>
            <person name="Kallberg Y."/>
            <person name="Tangrot J."/>
            <person name="Rosling A."/>
        </authorList>
    </citation>
    <scope>NUCLEOTIDE SEQUENCE</scope>
    <source>
        <strain evidence="1">MA461A</strain>
    </source>
</reference>
<sequence>KESMPLISPPNLYNVVFQNIDNELCTYITFAIVKKIKEQINHSFLYYAIQIEPDRLVTNIEVLCDTNCIEEVFDLLQTYANDILSEVYDQLISAWKIPTVSSEINRLTKESQEIAQQHLSAKQQFAKVFEINMILNTNNCRSRDTSIVINNTIQDENTLNNTLNNESNSSNEAKFDTNEVKKRKGSNISIENSLTKCHKGWPPGAQRILSSIEVNQQSRSATKIRSIKCAYCNKTGHNIRSYKIKSSDEIKD</sequence>
<name>A0ACA9RBD6_9GLOM</name>
<dbReference type="EMBL" id="CAJVQC010047704">
    <property type="protein sequence ID" value="CAG8785148.1"/>
    <property type="molecule type" value="Genomic_DNA"/>
</dbReference>